<feature type="region of interest" description="Disordered" evidence="4">
    <location>
        <begin position="318"/>
        <end position="341"/>
    </location>
</feature>
<dbReference type="KEGG" id="dsc:ABOD76_21730"/>
<evidence type="ECO:0000256" key="3">
    <source>
        <dbReference type="ARBA" id="ARBA00023163"/>
    </source>
</evidence>
<dbReference type="RefSeq" id="WP_350245467.1">
    <property type="nucleotide sequence ID" value="NZ_CP158300.1"/>
</dbReference>
<dbReference type="Pfam" id="PF13377">
    <property type="entry name" value="Peripla_BP_3"/>
    <property type="match status" value="1"/>
</dbReference>
<dbReference type="EMBL" id="CP158300">
    <property type="protein sequence ID" value="XBV87317.1"/>
    <property type="molecule type" value="Genomic_DNA"/>
</dbReference>
<evidence type="ECO:0000256" key="4">
    <source>
        <dbReference type="SAM" id="MobiDB-lite"/>
    </source>
</evidence>
<geneLocation type="plasmid" evidence="6">
    <name>pDson02</name>
</geneLocation>
<protein>
    <submittedName>
        <fullName evidence="6">LacI family DNA-binding transcriptional regulator</fullName>
    </submittedName>
</protein>
<dbReference type="CDD" id="cd06267">
    <property type="entry name" value="PBP1_LacI_sugar_binding-like"/>
    <property type="match status" value="1"/>
</dbReference>
<dbReference type="PROSITE" id="PS00356">
    <property type="entry name" value="HTH_LACI_1"/>
    <property type="match status" value="1"/>
</dbReference>
<dbReference type="SMART" id="SM00354">
    <property type="entry name" value="HTH_LACI"/>
    <property type="match status" value="1"/>
</dbReference>
<dbReference type="Gene3D" id="1.10.260.40">
    <property type="entry name" value="lambda repressor-like DNA-binding domains"/>
    <property type="match status" value="1"/>
</dbReference>
<keyword evidence="1" id="KW-0805">Transcription regulation</keyword>
<gene>
    <name evidence="6" type="ORF">ABOD76_21730</name>
</gene>
<dbReference type="InterPro" id="IPR000843">
    <property type="entry name" value="HTH_LacI"/>
</dbReference>
<dbReference type="PANTHER" id="PTHR30146">
    <property type="entry name" value="LACI-RELATED TRANSCRIPTIONAL REPRESSOR"/>
    <property type="match status" value="1"/>
</dbReference>
<dbReference type="PROSITE" id="PS50932">
    <property type="entry name" value="HTH_LACI_2"/>
    <property type="match status" value="1"/>
</dbReference>
<proteinExistence type="predicted"/>
<dbReference type="PANTHER" id="PTHR30146:SF153">
    <property type="entry name" value="LACTOSE OPERON REPRESSOR"/>
    <property type="match status" value="1"/>
</dbReference>
<dbReference type="CDD" id="cd01392">
    <property type="entry name" value="HTH_LacI"/>
    <property type="match status" value="1"/>
</dbReference>
<dbReference type="AlphaFoldDB" id="A0AAU7UFU0"/>
<keyword evidence="2 6" id="KW-0238">DNA-binding</keyword>
<dbReference type="InterPro" id="IPR028082">
    <property type="entry name" value="Peripla_BP_I"/>
</dbReference>
<accession>A0AAU7UFU0</accession>
<name>A0AAU7UFU0_9DEIO</name>
<sequence length="341" mass="36290">MLPPAPADTPLITLADVARTARVSKMTVSNVINGKPNVRPHTRQRVLDAIEATGYRVNPVARALAGGRQRLLSVVARRSNLPYATEVIRGASEAAETLDYDLVVMMIGGRETSDLSLFLRLSQGALLVQPGRSGRLRPQDLPAHHVSVDGPSVDSLTVDNYAGACAAMQHLLALGHTRIAYVSGLLAPHGERDDASERLRGYQDSVEAAQLSLPDGYLQHADYSSRSGEQAARTLLALPEPPSAIFAAGDAMAVAVIHAAQDLGLRVPQDLSVVGFDDLPYFRGVRPALTTVRQPLDELGAEGVRMLVALAEGQPAPLPPPFPTELIVRESTAPPPSPSSR</sequence>
<feature type="domain" description="HTH lacI-type" evidence="5">
    <location>
        <begin position="12"/>
        <end position="66"/>
    </location>
</feature>
<keyword evidence="6" id="KW-0614">Plasmid</keyword>
<dbReference type="InterPro" id="IPR010982">
    <property type="entry name" value="Lambda_DNA-bd_dom_sf"/>
</dbReference>
<dbReference type="SUPFAM" id="SSF47413">
    <property type="entry name" value="lambda repressor-like DNA-binding domains"/>
    <property type="match status" value="1"/>
</dbReference>
<reference evidence="6" key="1">
    <citation type="submission" date="2024-06" db="EMBL/GenBank/DDBJ databases">
        <title>Draft Genome Sequence of Deinococcus sonorensis Type Strain KR-87, a Biofilm Producing Representative of the Genus Deinococcus.</title>
        <authorList>
            <person name="Boren L.S."/>
            <person name="Grosso R.A."/>
            <person name="Hugenberg-Cox A.N."/>
            <person name="Hill J.T.E."/>
            <person name="Albert C.M."/>
            <person name="Tuohy J.M."/>
        </authorList>
    </citation>
    <scope>NUCLEOTIDE SEQUENCE</scope>
    <source>
        <strain evidence="6">KR-87</strain>
        <plasmid evidence="6">pDson02</plasmid>
    </source>
</reference>
<organism evidence="6">
    <name type="scientific">Deinococcus sonorensis KR-87</name>
    <dbReference type="NCBI Taxonomy" id="694439"/>
    <lineage>
        <taxon>Bacteria</taxon>
        <taxon>Thermotogati</taxon>
        <taxon>Deinococcota</taxon>
        <taxon>Deinococci</taxon>
        <taxon>Deinococcales</taxon>
        <taxon>Deinococcaceae</taxon>
        <taxon>Deinococcus</taxon>
    </lineage>
</organism>
<dbReference type="InterPro" id="IPR046335">
    <property type="entry name" value="LacI/GalR-like_sensor"/>
</dbReference>
<dbReference type="Gene3D" id="3.40.50.2300">
    <property type="match status" value="2"/>
</dbReference>
<evidence type="ECO:0000259" key="5">
    <source>
        <dbReference type="PROSITE" id="PS50932"/>
    </source>
</evidence>
<evidence type="ECO:0000313" key="6">
    <source>
        <dbReference type="EMBL" id="XBV87317.1"/>
    </source>
</evidence>
<dbReference type="GO" id="GO:0003700">
    <property type="term" value="F:DNA-binding transcription factor activity"/>
    <property type="evidence" value="ECO:0007669"/>
    <property type="project" value="TreeGrafter"/>
</dbReference>
<dbReference type="GO" id="GO:0000976">
    <property type="term" value="F:transcription cis-regulatory region binding"/>
    <property type="evidence" value="ECO:0007669"/>
    <property type="project" value="TreeGrafter"/>
</dbReference>
<evidence type="ECO:0000256" key="2">
    <source>
        <dbReference type="ARBA" id="ARBA00023125"/>
    </source>
</evidence>
<keyword evidence="3" id="KW-0804">Transcription</keyword>
<dbReference type="Pfam" id="PF00356">
    <property type="entry name" value="LacI"/>
    <property type="match status" value="1"/>
</dbReference>
<dbReference type="SUPFAM" id="SSF53822">
    <property type="entry name" value="Periplasmic binding protein-like I"/>
    <property type="match status" value="1"/>
</dbReference>
<evidence type="ECO:0000256" key="1">
    <source>
        <dbReference type="ARBA" id="ARBA00023015"/>
    </source>
</evidence>